<protein>
    <submittedName>
        <fullName evidence="13">Carcinoembryonic antigen-related cell adhesion molecule 18</fullName>
    </submittedName>
</protein>
<reference evidence="13" key="1">
    <citation type="submission" date="2025-08" db="UniProtKB">
        <authorList>
            <consortium name="RefSeq"/>
        </authorList>
    </citation>
    <scope>IDENTIFICATION</scope>
</reference>
<feature type="domain" description="Ig-like" evidence="11">
    <location>
        <begin position="128"/>
        <end position="229"/>
    </location>
</feature>
<organism evidence="12 13">
    <name type="scientific">Chanos chanos</name>
    <name type="common">Milkfish</name>
    <name type="synonym">Mugil chanos</name>
    <dbReference type="NCBI Taxonomy" id="29144"/>
    <lineage>
        <taxon>Eukaryota</taxon>
        <taxon>Metazoa</taxon>
        <taxon>Chordata</taxon>
        <taxon>Craniata</taxon>
        <taxon>Vertebrata</taxon>
        <taxon>Euteleostomi</taxon>
        <taxon>Actinopterygii</taxon>
        <taxon>Neopterygii</taxon>
        <taxon>Teleostei</taxon>
        <taxon>Ostariophysi</taxon>
        <taxon>Gonorynchiformes</taxon>
        <taxon>Chanidae</taxon>
        <taxon>Chanos</taxon>
    </lineage>
</organism>
<gene>
    <name evidence="13" type="primary">si:ch211-79k12.1</name>
</gene>
<dbReference type="PROSITE" id="PS00290">
    <property type="entry name" value="IG_MHC"/>
    <property type="match status" value="1"/>
</dbReference>
<comment type="subcellular location">
    <subcellularLocation>
        <location evidence="1">Cell projection</location>
    </subcellularLocation>
    <subcellularLocation>
        <location evidence="2">Membrane</location>
        <topology evidence="2">Single-pass type I membrane protein</topology>
    </subcellularLocation>
</comment>
<dbReference type="RefSeq" id="XP_030640412.1">
    <property type="nucleotide sequence ID" value="XM_030784552.1"/>
</dbReference>
<dbReference type="SUPFAM" id="SSF48726">
    <property type="entry name" value="Immunoglobulin"/>
    <property type="match status" value="1"/>
</dbReference>
<keyword evidence="5" id="KW-0325">Glycoprotein</keyword>
<keyword evidence="4 9" id="KW-1133">Transmembrane helix</keyword>
<dbReference type="AlphaFoldDB" id="A0A6J2W8Z2"/>
<dbReference type="InterPro" id="IPR007110">
    <property type="entry name" value="Ig-like_dom"/>
</dbReference>
<dbReference type="InterPro" id="IPR036179">
    <property type="entry name" value="Ig-like_dom_sf"/>
</dbReference>
<feature type="region of interest" description="Disordered" evidence="8">
    <location>
        <begin position="277"/>
        <end position="310"/>
    </location>
</feature>
<evidence type="ECO:0000256" key="2">
    <source>
        <dbReference type="ARBA" id="ARBA00004479"/>
    </source>
</evidence>
<dbReference type="GO" id="GO:0005886">
    <property type="term" value="C:plasma membrane"/>
    <property type="evidence" value="ECO:0007669"/>
    <property type="project" value="TreeGrafter"/>
</dbReference>
<sequence length="310" mass="35091">MKALIVLAVVVLACLRPGFGALVLKGPADPVLEGEVVSLECVDTENEYNMSMVHFEMYSKYMEKWYKLEEEDELGYSFRRWCSYWYSTNVRREDGKLTLLISSMQTRYSGPYRCTPDVAMATLNSSEPLFIPVHYMREISVRREGVSSYNRYLTSLEDLRVSLGENVEVECSASSSETPEYTWMKEGGDWILPSNKLKLDQVRELDGGKYTCTARHPNVKSLLKSHTISITVLPEDAPWYESTNGKIILMTSAAGLMLLVTVLSMTAFLCRRAKRRKSKGPIDDRSQKKPIYTASVESLPSTTGDKQPLV</sequence>
<evidence type="ECO:0000256" key="5">
    <source>
        <dbReference type="ARBA" id="ARBA00023180"/>
    </source>
</evidence>
<keyword evidence="9" id="KW-0472">Membrane</keyword>
<dbReference type="InterPro" id="IPR013783">
    <property type="entry name" value="Ig-like_fold"/>
</dbReference>
<evidence type="ECO:0000256" key="4">
    <source>
        <dbReference type="ARBA" id="ARBA00022989"/>
    </source>
</evidence>
<dbReference type="InterPro" id="IPR051116">
    <property type="entry name" value="Surface_Rcpt/Adhesion_Mol"/>
</dbReference>
<dbReference type="Proteomes" id="UP000504632">
    <property type="component" value="Chromosome 9"/>
</dbReference>
<evidence type="ECO:0000256" key="3">
    <source>
        <dbReference type="ARBA" id="ARBA00022692"/>
    </source>
</evidence>
<accession>A0A6J2W8Z2</accession>
<dbReference type="InParanoid" id="A0A6J2W8Z2"/>
<proteinExistence type="predicted"/>
<name>A0A6J2W8Z2_CHACN</name>
<dbReference type="Pfam" id="PF13927">
    <property type="entry name" value="Ig_3"/>
    <property type="match status" value="1"/>
</dbReference>
<dbReference type="InterPro" id="IPR003006">
    <property type="entry name" value="Ig/MHC_CS"/>
</dbReference>
<evidence type="ECO:0000256" key="9">
    <source>
        <dbReference type="SAM" id="Phobius"/>
    </source>
</evidence>
<evidence type="ECO:0000259" key="11">
    <source>
        <dbReference type="PROSITE" id="PS50835"/>
    </source>
</evidence>
<dbReference type="InterPro" id="IPR003599">
    <property type="entry name" value="Ig_sub"/>
</dbReference>
<evidence type="ECO:0000256" key="1">
    <source>
        <dbReference type="ARBA" id="ARBA00004316"/>
    </source>
</evidence>
<dbReference type="PANTHER" id="PTHR11973:SF23">
    <property type="entry name" value="C-ANSWER"/>
    <property type="match status" value="1"/>
</dbReference>
<feature type="compositionally biased region" description="Polar residues" evidence="8">
    <location>
        <begin position="295"/>
        <end position="310"/>
    </location>
</feature>
<dbReference type="InterPro" id="IPR003598">
    <property type="entry name" value="Ig_sub2"/>
</dbReference>
<dbReference type="SMART" id="SM00409">
    <property type="entry name" value="IG"/>
    <property type="match status" value="2"/>
</dbReference>
<dbReference type="PROSITE" id="PS50835">
    <property type="entry name" value="IG_LIKE"/>
    <property type="match status" value="2"/>
</dbReference>
<evidence type="ECO:0000256" key="6">
    <source>
        <dbReference type="ARBA" id="ARBA00023273"/>
    </source>
</evidence>
<feature type="transmembrane region" description="Helical" evidence="9">
    <location>
        <begin position="247"/>
        <end position="270"/>
    </location>
</feature>
<evidence type="ECO:0000256" key="7">
    <source>
        <dbReference type="ARBA" id="ARBA00023319"/>
    </source>
</evidence>
<keyword evidence="3 9" id="KW-0812">Transmembrane</keyword>
<evidence type="ECO:0000313" key="13">
    <source>
        <dbReference type="RefSeq" id="XP_030640412.1"/>
    </source>
</evidence>
<evidence type="ECO:0000256" key="8">
    <source>
        <dbReference type="SAM" id="MobiDB-lite"/>
    </source>
</evidence>
<dbReference type="GO" id="GO:0042995">
    <property type="term" value="C:cell projection"/>
    <property type="evidence" value="ECO:0007669"/>
    <property type="project" value="UniProtKB-SubCell"/>
</dbReference>
<keyword evidence="10" id="KW-0732">Signal</keyword>
<dbReference type="GO" id="GO:0007155">
    <property type="term" value="P:cell adhesion"/>
    <property type="evidence" value="ECO:0007669"/>
    <property type="project" value="TreeGrafter"/>
</dbReference>
<feature type="signal peptide" evidence="10">
    <location>
        <begin position="1"/>
        <end position="20"/>
    </location>
</feature>
<dbReference type="Gene3D" id="2.60.40.10">
    <property type="entry name" value="Immunoglobulins"/>
    <property type="match status" value="2"/>
</dbReference>
<dbReference type="OrthoDB" id="10012075at2759"/>
<keyword evidence="6" id="KW-0966">Cell projection</keyword>
<evidence type="ECO:0000256" key="10">
    <source>
        <dbReference type="SAM" id="SignalP"/>
    </source>
</evidence>
<dbReference type="GeneID" id="115820854"/>
<feature type="chain" id="PRO_5026713192" evidence="10">
    <location>
        <begin position="21"/>
        <end position="310"/>
    </location>
</feature>
<dbReference type="PANTHER" id="PTHR11973">
    <property type="entry name" value="CELL SURFACE GLYCOPROTEIN MUC18-RELATED"/>
    <property type="match status" value="1"/>
</dbReference>
<dbReference type="SMART" id="SM00408">
    <property type="entry name" value="IGc2"/>
    <property type="match status" value="1"/>
</dbReference>
<keyword evidence="7" id="KW-0393">Immunoglobulin domain</keyword>
<keyword evidence="12" id="KW-1185">Reference proteome</keyword>
<evidence type="ECO:0000313" key="12">
    <source>
        <dbReference type="Proteomes" id="UP000504632"/>
    </source>
</evidence>
<feature type="domain" description="Ig-like" evidence="11">
    <location>
        <begin position="17"/>
        <end position="124"/>
    </location>
</feature>